<evidence type="ECO:0000256" key="2">
    <source>
        <dbReference type="RuleBase" id="RU363072"/>
    </source>
</evidence>
<dbReference type="EMBL" id="CP000927">
    <property type="protein sequence ID" value="ABZ71306.1"/>
    <property type="molecule type" value="Genomic_DNA"/>
</dbReference>
<dbReference type="Gene3D" id="2.40.160.180">
    <property type="entry name" value="Carbohydrate-selective porin OprB"/>
    <property type="match status" value="1"/>
</dbReference>
<keyword evidence="2" id="KW-0732">Signal</keyword>
<gene>
    <name evidence="3" type="ordered locus">Caul_2178</name>
</gene>
<dbReference type="STRING" id="366602.Caul_2178"/>
<dbReference type="AlphaFoldDB" id="B0T7W8"/>
<dbReference type="InterPro" id="IPR038673">
    <property type="entry name" value="OprB_sf"/>
</dbReference>
<dbReference type="PANTHER" id="PTHR37944:SF1">
    <property type="entry name" value="PORIN B"/>
    <property type="match status" value="1"/>
</dbReference>
<name>B0T7W8_CAUSK</name>
<dbReference type="InterPro" id="IPR007049">
    <property type="entry name" value="Carb-sel_porin_OprB"/>
</dbReference>
<dbReference type="InterPro" id="IPR052932">
    <property type="entry name" value="OprB_Porin"/>
</dbReference>
<evidence type="ECO:0000256" key="1">
    <source>
        <dbReference type="ARBA" id="ARBA00008769"/>
    </source>
</evidence>
<comment type="similarity">
    <text evidence="1 2">Belongs to the OprB family.</text>
</comment>
<sequence precursor="true">MTSSRPNCLIAMVAALAVSALSSAALAQTAGEGAWSHEVVYTADVAGPVRGGAAHAGRALDNLDVIIDGDLDKAFGWRGLAVHGYLLNNSGGAPNDIAGTLQGVDNIEVGRPRARLYELWLKASFAGDKGSVLAGLYDLNSEFYSTQASGLLLAPPFGIGSELASTGPNGPSIFPSTALAVRMRVEGKQGRYVQAAVLNAKAGTVGDPDGPATEFDHGALIVAEAGIGATWRLAAGGWFYTQRQTDLRDLDAKGDPARSHARGAYLLAEYPFVDGGVSGRSVRGFARLGLSDGDTTAFRSGWQAGVLVEKVFASRPDSAFSVGVEQGMLSSKQRDNTRDAGVSPAHAESSIEITYSDKVLPRLTLQPDVQLIRRAGGDRDARDVVVVALRMTISLF</sequence>
<dbReference type="OrthoDB" id="177316at2"/>
<dbReference type="KEGG" id="cak:Caul_2178"/>
<reference evidence="3" key="1">
    <citation type="submission" date="2008-01" db="EMBL/GenBank/DDBJ databases">
        <title>Complete sequence of chromosome of Caulobacter sp. K31.</title>
        <authorList>
            <consortium name="US DOE Joint Genome Institute"/>
            <person name="Copeland A."/>
            <person name="Lucas S."/>
            <person name="Lapidus A."/>
            <person name="Barry K."/>
            <person name="Glavina del Rio T."/>
            <person name="Dalin E."/>
            <person name="Tice H."/>
            <person name="Pitluck S."/>
            <person name="Bruce D."/>
            <person name="Goodwin L."/>
            <person name="Thompson L.S."/>
            <person name="Brettin T."/>
            <person name="Detter J.C."/>
            <person name="Han C."/>
            <person name="Schmutz J."/>
            <person name="Larimer F."/>
            <person name="Land M."/>
            <person name="Hauser L."/>
            <person name="Kyrpides N."/>
            <person name="Kim E."/>
            <person name="Stephens C."/>
            <person name="Richardson P."/>
        </authorList>
    </citation>
    <scope>NUCLEOTIDE SEQUENCE [LARGE SCALE GENOMIC DNA]</scope>
    <source>
        <strain evidence="3">K31</strain>
    </source>
</reference>
<feature type="signal peptide" evidence="2">
    <location>
        <begin position="1"/>
        <end position="27"/>
    </location>
</feature>
<proteinExistence type="inferred from homology"/>
<protein>
    <submittedName>
        <fullName evidence="3">Carbohydrate-selective porin OprB</fullName>
    </submittedName>
</protein>
<dbReference type="PANTHER" id="PTHR37944">
    <property type="entry name" value="PORIN B"/>
    <property type="match status" value="1"/>
</dbReference>
<evidence type="ECO:0000313" key="3">
    <source>
        <dbReference type="EMBL" id="ABZ71306.1"/>
    </source>
</evidence>
<dbReference type="HOGENOM" id="CLU_029684_3_1_5"/>
<organism evidence="3">
    <name type="scientific">Caulobacter sp. (strain K31)</name>
    <dbReference type="NCBI Taxonomy" id="366602"/>
    <lineage>
        <taxon>Bacteria</taxon>
        <taxon>Pseudomonadati</taxon>
        <taxon>Pseudomonadota</taxon>
        <taxon>Alphaproteobacteria</taxon>
        <taxon>Caulobacterales</taxon>
        <taxon>Caulobacteraceae</taxon>
        <taxon>Caulobacter</taxon>
    </lineage>
</organism>
<dbReference type="Pfam" id="PF04966">
    <property type="entry name" value="OprB"/>
    <property type="match status" value="1"/>
</dbReference>
<accession>B0T7W8</accession>
<dbReference type="GO" id="GO:0008643">
    <property type="term" value="P:carbohydrate transport"/>
    <property type="evidence" value="ECO:0007669"/>
    <property type="project" value="InterPro"/>
</dbReference>
<dbReference type="eggNOG" id="COG3659">
    <property type="taxonomic scope" value="Bacteria"/>
</dbReference>
<dbReference type="GO" id="GO:0015288">
    <property type="term" value="F:porin activity"/>
    <property type="evidence" value="ECO:0007669"/>
    <property type="project" value="InterPro"/>
</dbReference>
<dbReference type="GO" id="GO:0016020">
    <property type="term" value="C:membrane"/>
    <property type="evidence" value="ECO:0007669"/>
    <property type="project" value="InterPro"/>
</dbReference>
<feature type="chain" id="PRO_5007230558" evidence="2">
    <location>
        <begin position="28"/>
        <end position="396"/>
    </location>
</feature>